<keyword evidence="1" id="KW-0472">Membrane</keyword>
<dbReference type="PANTHER" id="PTHR33219">
    <property type="entry name" value="YLMG HOMOLOG PROTEIN 2, CHLOROPLASTIC"/>
    <property type="match status" value="1"/>
</dbReference>
<accession>A0A382CPN8</accession>
<dbReference type="EMBL" id="UINC01035420">
    <property type="protein sequence ID" value="SVB27794.1"/>
    <property type="molecule type" value="Genomic_DNA"/>
</dbReference>
<protein>
    <recommendedName>
        <fullName evidence="3">YggT family protein</fullName>
    </recommendedName>
</protein>
<evidence type="ECO:0000313" key="2">
    <source>
        <dbReference type="EMBL" id="SVB27794.1"/>
    </source>
</evidence>
<organism evidence="2">
    <name type="scientific">marine metagenome</name>
    <dbReference type="NCBI Taxonomy" id="408172"/>
    <lineage>
        <taxon>unclassified sequences</taxon>
        <taxon>metagenomes</taxon>
        <taxon>ecological metagenomes</taxon>
    </lineage>
</organism>
<dbReference type="GO" id="GO:0016020">
    <property type="term" value="C:membrane"/>
    <property type="evidence" value="ECO:0007669"/>
    <property type="project" value="InterPro"/>
</dbReference>
<feature type="transmembrane region" description="Helical" evidence="1">
    <location>
        <begin position="12"/>
        <end position="34"/>
    </location>
</feature>
<dbReference type="InterPro" id="IPR003425">
    <property type="entry name" value="CCB3/YggT"/>
</dbReference>
<gene>
    <name evidence="2" type="ORF">METZ01_LOCUS180648</name>
</gene>
<keyword evidence="1" id="KW-0812">Transmembrane</keyword>
<evidence type="ECO:0000256" key="1">
    <source>
        <dbReference type="SAM" id="Phobius"/>
    </source>
</evidence>
<proteinExistence type="predicted"/>
<keyword evidence="1" id="KW-1133">Transmembrane helix</keyword>
<evidence type="ECO:0008006" key="3">
    <source>
        <dbReference type="Google" id="ProtNLM"/>
    </source>
</evidence>
<feature type="transmembrane region" description="Helical" evidence="1">
    <location>
        <begin position="74"/>
        <end position="91"/>
    </location>
</feature>
<dbReference type="Pfam" id="PF02325">
    <property type="entry name" value="CCB3_YggT"/>
    <property type="match status" value="1"/>
</dbReference>
<sequence length="93" mass="11111">MNSLLGLIIQIINLYQFLLLAYILATWLVNFNIINVSNRFVYSIMEILYRLCEPSLNIVRRYIPNFGNLDISPVIVYLGLWFLRNLIIEYWPR</sequence>
<name>A0A382CPN8_9ZZZZ</name>
<reference evidence="2" key="1">
    <citation type="submission" date="2018-05" db="EMBL/GenBank/DDBJ databases">
        <authorList>
            <person name="Lanie J.A."/>
            <person name="Ng W.-L."/>
            <person name="Kazmierczak K.M."/>
            <person name="Andrzejewski T.M."/>
            <person name="Davidsen T.M."/>
            <person name="Wayne K.J."/>
            <person name="Tettelin H."/>
            <person name="Glass J.I."/>
            <person name="Rusch D."/>
            <person name="Podicherti R."/>
            <person name="Tsui H.-C.T."/>
            <person name="Winkler M.E."/>
        </authorList>
    </citation>
    <scope>NUCLEOTIDE SEQUENCE</scope>
</reference>
<dbReference type="AlphaFoldDB" id="A0A382CPN8"/>
<dbReference type="PANTHER" id="PTHR33219:SF14">
    <property type="entry name" value="PROTEIN COFACTOR ASSEMBLY OF COMPLEX C SUBUNIT B CCB3, CHLOROPLASTIC-RELATED"/>
    <property type="match status" value="1"/>
</dbReference>